<dbReference type="OrthoDB" id="7844595at2"/>
<dbReference type="RefSeq" id="WP_083412849.1">
    <property type="nucleotide sequence ID" value="NZ_CBCRYP010000028.1"/>
</dbReference>
<reference evidence="2 3" key="1">
    <citation type="submission" date="2016-10" db="EMBL/GenBank/DDBJ databases">
        <authorList>
            <person name="de Groot N.N."/>
        </authorList>
    </citation>
    <scope>NUCLEOTIDE SEQUENCE [LARGE SCALE GENOMIC DNA]</scope>
    <source>
        <strain evidence="2 3">DSM 8537</strain>
    </source>
</reference>
<evidence type="ECO:0000256" key="1">
    <source>
        <dbReference type="SAM" id="SignalP"/>
    </source>
</evidence>
<name>A0A1I3CE90_9RHOB</name>
<evidence type="ECO:0000313" key="3">
    <source>
        <dbReference type="Proteomes" id="UP000183635"/>
    </source>
</evidence>
<accession>A0A1I3CE90</accession>
<dbReference type="EMBL" id="FOPU01000030">
    <property type="protein sequence ID" value="SFH72854.1"/>
    <property type="molecule type" value="Genomic_DNA"/>
</dbReference>
<evidence type="ECO:0000313" key="2">
    <source>
        <dbReference type="EMBL" id="SFH72854.1"/>
    </source>
</evidence>
<protein>
    <submittedName>
        <fullName evidence="2">Uncharacterized protein</fullName>
    </submittedName>
</protein>
<dbReference type="Proteomes" id="UP000183635">
    <property type="component" value="Unassembled WGS sequence"/>
</dbReference>
<keyword evidence="3" id="KW-1185">Reference proteome</keyword>
<feature type="chain" id="PRO_5010253239" evidence="1">
    <location>
        <begin position="36"/>
        <end position="256"/>
    </location>
</feature>
<dbReference type="STRING" id="34004.SAMN04488021_13034"/>
<sequence length="256" mass="28389">MTHPRRANRAPRIHRQALAAGTAALLTLFALPAGAANFTPPSGCKLEMTVQNRSCTVSQHYRCSGDAPGDQWVTYFTREGATYQSRIDKETRWMESTDLRTGLVDVLEDAAEDHASFSTLARTGQDDFDFWTRSNNGERLHHVGHDELTGEKVQIDGVALEVTRFELITYSESGDVLITRKGQQFISRAQGRFYGGVETSQDWTGAREETNDSPVSFSFPGQPGFGSTTPEYDCDLQMVRGQGAGTPRQLMKESRT</sequence>
<dbReference type="AlphaFoldDB" id="A0A1I3CE90"/>
<proteinExistence type="predicted"/>
<feature type="signal peptide" evidence="1">
    <location>
        <begin position="1"/>
        <end position="35"/>
    </location>
</feature>
<organism evidence="2 3">
    <name type="scientific">Paracoccus aminovorans</name>
    <dbReference type="NCBI Taxonomy" id="34004"/>
    <lineage>
        <taxon>Bacteria</taxon>
        <taxon>Pseudomonadati</taxon>
        <taxon>Pseudomonadota</taxon>
        <taxon>Alphaproteobacteria</taxon>
        <taxon>Rhodobacterales</taxon>
        <taxon>Paracoccaceae</taxon>
        <taxon>Paracoccus</taxon>
    </lineage>
</organism>
<keyword evidence="1" id="KW-0732">Signal</keyword>
<gene>
    <name evidence="2" type="ORF">SAMN04488021_13034</name>
</gene>